<evidence type="ECO:0000313" key="2">
    <source>
        <dbReference type="EMBL" id="HFX13845.1"/>
    </source>
</evidence>
<dbReference type="SUPFAM" id="SSF56300">
    <property type="entry name" value="Metallo-dependent phosphatases"/>
    <property type="match status" value="1"/>
</dbReference>
<dbReference type="PANTHER" id="PTHR12905:SF0">
    <property type="entry name" value="CALCINEURIN-LIKE PHOSPHOESTERASE DOMAIN-CONTAINING PROTEIN"/>
    <property type="match status" value="1"/>
</dbReference>
<protein>
    <submittedName>
        <fullName evidence="2">Serine/threonine protein phosphatase</fullName>
    </submittedName>
</protein>
<name>A0A7C3RWW8_DICTH</name>
<dbReference type="AlphaFoldDB" id="A0A7C3RWW8"/>
<gene>
    <name evidence="2" type="ORF">ENW00_06820</name>
</gene>
<accession>A0A7C3RWW8</accession>
<evidence type="ECO:0000259" key="1">
    <source>
        <dbReference type="Pfam" id="PF00149"/>
    </source>
</evidence>
<dbReference type="InterPro" id="IPR051693">
    <property type="entry name" value="UPF0046_metallophosphoest"/>
</dbReference>
<sequence>MKVLALSDIESPNFYEKFDITPYKGVEGVISCGDVMPELLTYIATMLNVPVFYVHGNHDEIYEKRPPEGCESIDGRMIEFKGRKILGLGGSIKYSVGKFQYTEEEMEWRIRRLFLKLRKGVDIVVAHSPPFGIHEGDDLAHKGFKAFLKLIEKYQPQYFLHGHTHMNYVYNSKRFAELGNTKIINCSGIILLDL</sequence>
<dbReference type="Pfam" id="PF00149">
    <property type="entry name" value="Metallophos"/>
    <property type="match status" value="1"/>
</dbReference>
<comment type="caution">
    <text evidence="2">The sequence shown here is derived from an EMBL/GenBank/DDBJ whole genome shotgun (WGS) entry which is preliminary data.</text>
</comment>
<dbReference type="EMBL" id="DTIN01000025">
    <property type="protein sequence ID" value="HFX13845.1"/>
    <property type="molecule type" value="Genomic_DNA"/>
</dbReference>
<proteinExistence type="predicted"/>
<dbReference type="InterPro" id="IPR004843">
    <property type="entry name" value="Calcineurin-like_PHP"/>
</dbReference>
<organism evidence="2">
    <name type="scientific">Dictyoglomus thermophilum</name>
    <dbReference type="NCBI Taxonomy" id="14"/>
    <lineage>
        <taxon>Bacteria</taxon>
        <taxon>Pseudomonadati</taxon>
        <taxon>Dictyoglomota</taxon>
        <taxon>Dictyoglomia</taxon>
        <taxon>Dictyoglomales</taxon>
        <taxon>Dictyoglomaceae</taxon>
        <taxon>Dictyoglomus</taxon>
    </lineage>
</organism>
<reference evidence="2" key="1">
    <citation type="journal article" date="2020" name="mSystems">
        <title>Genome- and Community-Level Interaction Insights into Carbon Utilization and Element Cycling Functions of Hydrothermarchaeota in Hydrothermal Sediment.</title>
        <authorList>
            <person name="Zhou Z."/>
            <person name="Liu Y."/>
            <person name="Xu W."/>
            <person name="Pan J."/>
            <person name="Luo Z.H."/>
            <person name="Li M."/>
        </authorList>
    </citation>
    <scope>NUCLEOTIDE SEQUENCE [LARGE SCALE GENOMIC DNA]</scope>
    <source>
        <strain evidence="2">SpSt-81</strain>
    </source>
</reference>
<dbReference type="InterPro" id="IPR029052">
    <property type="entry name" value="Metallo-depent_PP-like"/>
</dbReference>
<feature type="domain" description="Calcineurin-like phosphoesterase" evidence="1">
    <location>
        <begin position="1"/>
        <end position="166"/>
    </location>
</feature>
<dbReference type="Gene3D" id="3.60.21.10">
    <property type="match status" value="1"/>
</dbReference>
<dbReference type="GO" id="GO:0016787">
    <property type="term" value="F:hydrolase activity"/>
    <property type="evidence" value="ECO:0007669"/>
    <property type="project" value="InterPro"/>
</dbReference>
<dbReference type="PANTHER" id="PTHR12905">
    <property type="entry name" value="METALLOPHOSPHOESTERASE"/>
    <property type="match status" value="1"/>
</dbReference>